<dbReference type="EMBL" id="MN740556">
    <property type="protein sequence ID" value="QHU33216.1"/>
    <property type="molecule type" value="Genomic_DNA"/>
</dbReference>
<keyword evidence="1" id="KW-0472">Membrane</keyword>
<proteinExistence type="predicted"/>
<feature type="transmembrane region" description="Helical" evidence="1">
    <location>
        <begin position="140"/>
        <end position="164"/>
    </location>
</feature>
<feature type="transmembrane region" description="Helical" evidence="1">
    <location>
        <begin position="25"/>
        <end position="42"/>
    </location>
</feature>
<feature type="transmembrane region" description="Helical" evidence="1">
    <location>
        <begin position="54"/>
        <end position="74"/>
    </location>
</feature>
<keyword evidence="1" id="KW-1133">Transmembrane helix</keyword>
<sequence length="284" mass="33984">MIQNPRQQKLKWIQIHSNKIEKHNNLNHGLLLIIIIIQIMSLSKNHYQIYFNKFYYGCSIVFCTIMDCIGVRIYSRMLWNQPYLTKQLLLDATFSKLKEWRERSIIQRTWHLKFLFGNIVIISLIIGYTKGIDIFTEIKYGLYGMGVWTVCNIYGILTHTYNLIRIERQGYLILEGKNIQMKQYYKRNDSFIVQLQDNKKTTKDLSKNWYFKEIINYNGEDAYLVNHAYFVNLSYQFSNKFIAFGFYQFVKKYDDIVLESIDDTDYNILLSNYCESRNIIPSTI</sequence>
<name>A0A6C0LQQ0_9ZZZZ</name>
<organism evidence="2">
    <name type="scientific">viral metagenome</name>
    <dbReference type="NCBI Taxonomy" id="1070528"/>
    <lineage>
        <taxon>unclassified sequences</taxon>
        <taxon>metagenomes</taxon>
        <taxon>organismal metagenomes</taxon>
    </lineage>
</organism>
<keyword evidence="1" id="KW-0812">Transmembrane</keyword>
<dbReference type="AlphaFoldDB" id="A0A6C0LQQ0"/>
<accession>A0A6C0LQQ0</accession>
<evidence type="ECO:0000256" key="1">
    <source>
        <dbReference type="SAM" id="Phobius"/>
    </source>
</evidence>
<protein>
    <recommendedName>
        <fullName evidence="3">Transmembrane protein</fullName>
    </recommendedName>
</protein>
<reference evidence="2" key="1">
    <citation type="journal article" date="2020" name="Nature">
        <title>Giant virus diversity and host interactions through global metagenomics.</title>
        <authorList>
            <person name="Schulz F."/>
            <person name="Roux S."/>
            <person name="Paez-Espino D."/>
            <person name="Jungbluth S."/>
            <person name="Walsh D.A."/>
            <person name="Denef V.J."/>
            <person name="McMahon K.D."/>
            <person name="Konstantinidis K.T."/>
            <person name="Eloe-Fadrosh E.A."/>
            <person name="Kyrpides N.C."/>
            <person name="Woyke T."/>
        </authorList>
    </citation>
    <scope>NUCLEOTIDE SEQUENCE</scope>
    <source>
        <strain evidence="2">GVMAG-S-1014582-52</strain>
    </source>
</reference>
<evidence type="ECO:0000313" key="2">
    <source>
        <dbReference type="EMBL" id="QHU33216.1"/>
    </source>
</evidence>
<evidence type="ECO:0008006" key="3">
    <source>
        <dbReference type="Google" id="ProtNLM"/>
    </source>
</evidence>
<feature type="transmembrane region" description="Helical" evidence="1">
    <location>
        <begin position="110"/>
        <end position="128"/>
    </location>
</feature>